<evidence type="ECO:0000313" key="2">
    <source>
        <dbReference type="EMBL" id="KKR43635.1"/>
    </source>
</evidence>
<dbReference type="InterPro" id="IPR043725">
    <property type="entry name" value="DUF5667"/>
</dbReference>
<dbReference type="Pfam" id="PF18915">
    <property type="entry name" value="DUF5667"/>
    <property type="match status" value="1"/>
</dbReference>
<gene>
    <name evidence="2" type="ORF">UT76_C0009G0004</name>
</gene>
<dbReference type="Proteomes" id="UP000034215">
    <property type="component" value="Unassembled WGS sequence"/>
</dbReference>
<dbReference type="EMBL" id="LBYA01000009">
    <property type="protein sequence ID" value="KKR43635.1"/>
    <property type="molecule type" value="Genomic_DNA"/>
</dbReference>
<evidence type="ECO:0000313" key="3">
    <source>
        <dbReference type="Proteomes" id="UP000034215"/>
    </source>
</evidence>
<protein>
    <recommendedName>
        <fullName evidence="1">DUF5667 domain-containing protein</fullName>
    </recommendedName>
</protein>
<name>A0A0G0T9C0_9BACT</name>
<reference evidence="2 3" key="1">
    <citation type="journal article" date="2015" name="Nature">
        <title>rRNA introns, odd ribosomes, and small enigmatic genomes across a large radiation of phyla.</title>
        <authorList>
            <person name="Brown C.T."/>
            <person name="Hug L.A."/>
            <person name="Thomas B.C."/>
            <person name="Sharon I."/>
            <person name="Castelle C.J."/>
            <person name="Singh A."/>
            <person name="Wilkins M.J."/>
            <person name="Williams K.H."/>
            <person name="Banfield J.F."/>
        </authorList>
    </citation>
    <scope>NUCLEOTIDE SEQUENCE [LARGE SCALE GENOMIC DNA]</scope>
</reference>
<dbReference type="AlphaFoldDB" id="A0A0G0T9C0"/>
<accession>A0A0G0T9C0</accession>
<organism evidence="2 3">
    <name type="scientific">Candidatus Woesebacteria bacterium GW2011_GWB1_40_12</name>
    <dbReference type="NCBI Taxonomy" id="1618576"/>
    <lineage>
        <taxon>Bacteria</taxon>
        <taxon>Candidatus Woeseibacteriota</taxon>
    </lineage>
</organism>
<comment type="caution">
    <text evidence="2">The sequence shown here is derived from an EMBL/GenBank/DDBJ whole genome shotgun (WGS) entry which is preliminary data.</text>
</comment>
<sequence>MPIHKMKKFLFAFVIFAIAFVILLVSIFDSSAITYTFTNTPPQPFGETKDSKVDYVLPYAGRVLPDSPFWGLKALRDKIWFGVTTSPLRRAQIALLFADKRLVMVEELFRKGKPDYAMATLLKGERYLPIAMEEEKIARGRGIDTDEFLVTLATAALKHKEISGYLVELAPENVKPLIISNETYADKAYEDAKNALNSRGLTAPKNPFDGD</sequence>
<feature type="domain" description="DUF5667" evidence="1">
    <location>
        <begin position="63"/>
        <end position="126"/>
    </location>
</feature>
<proteinExistence type="predicted"/>
<evidence type="ECO:0000259" key="1">
    <source>
        <dbReference type="Pfam" id="PF18915"/>
    </source>
</evidence>